<dbReference type="PANTHER" id="PTHR10909:SF382">
    <property type="entry name" value="ACYL-COENZYME A OXIDASE"/>
    <property type="match status" value="1"/>
</dbReference>
<feature type="region of interest" description="Disordered" evidence="6">
    <location>
        <begin position="656"/>
        <end position="689"/>
    </location>
</feature>
<evidence type="ECO:0000256" key="4">
    <source>
        <dbReference type="ARBA" id="ARBA00022827"/>
    </source>
</evidence>
<dbReference type="Gene3D" id="1.20.140.10">
    <property type="entry name" value="Butyryl-CoA Dehydrogenase, subunit A, domain 3"/>
    <property type="match status" value="2"/>
</dbReference>
<sequence length="689" mass="73698">MTAAADPPGEPGRETLDELTALLAGGRPEMRAELAAFFAGPEFDDPDLGGTDFGGTEPCGTEPVRTATATATARAYARLETVNRFVHPARELLGDLHRLTALHEWAAITDGTLFAIMTSHYNLVLTGLLRQAARHPDLDPVVAELEDLRAVGVFMASELGYGNNLVALETEARYDPETREFVLHTPRPRARKYMPNTTLNGVPKLAVVLARTFVGDRECGIMPFLVRLTDGHRAAPGVRIVPLPPKPVLALDNAVTTFDRVRVGLDALLADERDRIAADGTLDGLLRDKIARFLGSIENIEGSKICLTAGSLAMSRAALTIAVRYAGQRRTFAPGRGQVVLADYRTHHTALIEQLAATYAMGFLFDDTRDAMARLRASGLPMDEATIRQAAISKALTSWNTRRVLEVCRERCGAQGLFSVNRIMDYVVVNHGVITAEGDNEVIMIKAGRQLLDEPDAVLAGADPEAGPAADGETDPETAPGRDPATDPAADPAAGPGVPAAGTGRWWLRLLGRRALGMRQDILAALRTGEHSGGSVFETWNGQVEQVRQLAETCGRRSAAAALFAAAERAADPTARGVLEDLAEVYTLRCVEETIGWFVGHGMLGPKEATGLELRRVRLHSALAGRLPLLTAAFAIPDAVLRSPLASDDYLQAYEDRLTTDTPGTAADPAGPEPRPAATAAPLAARAGR</sequence>
<dbReference type="InterPro" id="IPR055060">
    <property type="entry name" value="ACOX_C_alpha1"/>
</dbReference>
<proteinExistence type="inferred from homology"/>
<name>A0ABV8HGH4_9ACTN</name>
<dbReference type="InterPro" id="IPR036250">
    <property type="entry name" value="AcylCo_DH-like_C"/>
</dbReference>
<feature type="compositionally biased region" description="Low complexity" evidence="6">
    <location>
        <begin position="660"/>
        <end position="689"/>
    </location>
</feature>
<keyword evidence="10" id="KW-1185">Reference proteome</keyword>
<keyword evidence="4" id="KW-0274">FAD</keyword>
<comment type="caution">
    <text evidence="9">The sequence shown here is derived from an EMBL/GenBank/DDBJ whole genome shotgun (WGS) entry which is preliminary data.</text>
</comment>
<evidence type="ECO:0000313" key="10">
    <source>
        <dbReference type="Proteomes" id="UP001595765"/>
    </source>
</evidence>
<comment type="cofactor">
    <cofactor evidence="1">
        <name>FAD</name>
        <dbReference type="ChEBI" id="CHEBI:57692"/>
    </cofactor>
</comment>
<dbReference type="PANTHER" id="PTHR10909">
    <property type="entry name" value="ELECTRON TRANSPORT OXIDOREDUCTASE"/>
    <property type="match status" value="1"/>
</dbReference>
<dbReference type="Pfam" id="PF01756">
    <property type="entry name" value="ACOX"/>
    <property type="match status" value="1"/>
</dbReference>
<evidence type="ECO:0000256" key="2">
    <source>
        <dbReference type="ARBA" id="ARBA00006288"/>
    </source>
</evidence>
<dbReference type="InterPro" id="IPR012258">
    <property type="entry name" value="Acyl-CoA_oxidase"/>
</dbReference>
<feature type="compositionally biased region" description="Low complexity" evidence="6">
    <location>
        <begin position="478"/>
        <end position="498"/>
    </location>
</feature>
<dbReference type="InterPro" id="IPR009100">
    <property type="entry name" value="AcylCoA_DH/oxidase_NM_dom_sf"/>
</dbReference>
<organism evidence="9 10">
    <name type="scientific">Streptomyces polygonati</name>
    <dbReference type="NCBI Taxonomy" id="1617087"/>
    <lineage>
        <taxon>Bacteria</taxon>
        <taxon>Bacillati</taxon>
        <taxon>Actinomycetota</taxon>
        <taxon>Actinomycetes</taxon>
        <taxon>Kitasatosporales</taxon>
        <taxon>Streptomycetaceae</taxon>
        <taxon>Streptomyces</taxon>
    </lineage>
</organism>
<comment type="similarity">
    <text evidence="2">Belongs to the acyl-CoA oxidase family.</text>
</comment>
<keyword evidence="3" id="KW-0285">Flavoprotein</keyword>
<dbReference type="InterPro" id="IPR002655">
    <property type="entry name" value="Acyl-CoA_oxidase_C"/>
</dbReference>
<dbReference type="Proteomes" id="UP001595765">
    <property type="component" value="Unassembled WGS sequence"/>
</dbReference>
<dbReference type="SUPFAM" id="SSF56645">
    <property type="entry name" value="Acyl-CoA dehydrogenase NM domain-like"/>
    <property type="match status" value="1"/>
</dbReference>
<evidence type="ECO:0000256" key="6">
    <source>
        <dbReference type="SAM" id="MobiDB-lite"/>
    </source>
</evidence>
<dbReference type="Gene3D" id="2.40.110.10">
    <property type="entry name" value="Butyryl-CoA Dehydrogenase, subunit A, domain 2"/>
    <property type="match status" value="1"/>
</dbReference>
<feature type="domain" description="Acyl-CoA oxidase C-alpha1" evidence="8">
    <location>
        <begin position="307"/>
        <end position="452"/>
    </location>
</feature>
<keyword evidence="5" id="KW-0560">Oxidoreductase</keyword>
<evidence type="ECO:0000313" key="9">
    <source>
        <dbReference type="EMBL" id="MFC4031203.1"/>
    </source>
</evidence>
<dbReference type="Pfam" id="PF22924">
    <property type="entry name" value="ACOX_C_alpha1"/>
    <property type="match status" value="1"/>
</dbReference>
<feature type="region of interest" description="Disordered" evidence="6">
    <location>
        <begin position="460"/>
        <end position="498"/>
    </location>
</feature>
<evidence type="ECO:0000256" key="5">
    <source>
        <dbReference type="ARBA" id="ARBA00023002"/>
    </source>
</evidence>
<evidence type="ECO:0000259" key="7">
    <source>
        <dbReference type="Pfam" id="PF01756"/>
    </source>
</evidence>
<dbReference type="SUPFAM" id="SSF47203">
    <property type="entry name" value="Acyl-CoA dehydrogenase C-terminal domain-like"/>
    <property type="match status" value="2"/>
</dbReference>
<protein>
    <submittedName>
        <fullName evidence="9">Acyl-CoA dehydrogenase</fullName>
    </submittedName>
</protein>
<evidence type="ECO:0000256" key="3">
    <source>
        <dbReference type="ARBA" id="ARBA00022630"/>
    </source>
</evidence>
<evidence type="ECO:0000259" key="8">
    <source>
        <dbReference type="Pfam" id="PF22924"/>
    </source>
</evidence>
<dbReference type="RefSeq" id="WP_386427160.1">
    <property type="nucleotide sequence ID" value="NZ_JBHSBB010000007.1"/>
</dbReference>
<dbReference type="EMBL" id="JBHSBB010000007">
    <property type="protein sequence ID" value="MFC4031203.1"/>
    <property type="molecule type" value="Genomic_DNA"/>
</dbReference>
<dbReference type="InterPro" id="IPR046373">
    <property type="entry name" value="Acyl-CoA_Oxase/DH_mid-dom_sf"/>
</dbReference>
<feature type="compositionally biased region" description="Low complexity" evidence="6">
    <location>
        <begin position="460"/>
        <end position="471"/>
    </location>
</feature>
<feature type="domain" description="Acyl-CoA oxidase C-terminal" evidence="7">
    <location>
        <begin position="511"/>
        <end position="649"/>
    </location>
</feature>
<gene>
    <name evidence="9" type="ORF">ACFO3J_06915</name>
</gene>
<evidence type="ECO:0000256" key="1">
    <source>
        <dbReference type="ARBA" id="ARBA00001974"/>
    </source>
</evidence>
<reference evidence="10" key="1">
    <citation type="journal article" date="2019" name="Int. J. Syst. Evol. Microbiol.">
        <title>The Global Catalogue of Microorganisms (GCM) 10K type strain sequencing project: providing services to taxonomists for standard genome sequencing and annotation.</title>
        <authorList>
            <consortium name="The Broad Institute Genomics Platform"/>
            <consortium name="The Broad Institute Genome Sequencing Center for Infectious Disease"/>
            <person name="Wu L."/>
            <person name="Ma J."/>
        </authorList>
    </citation>
    <scope>NUCLEOTIDE SEQUENCE [LARGE SCALE GENOMIC DNA]</scope>
    <source>
        <strain evidence="10">CGMCC 4.7237</strain>
    </source>
</reference>
<accession>A0ABV8HGH4</accession>